<dbReference type="Proteomes" id="UP000523955">
    <property type="component" value="Unassembled WGS sequence"/>
</dbReference>
<keyword evidence="1" id="KW-0472">Membrane</keyword>
<feature type="transmembrane region" description="Helical" evidence="1">
    <location>
        <begin position="138"/>
        <end position="171"/>
    </location>
</feature>
<accession>A0A7X0RHF6</accession>
<dbReference type="EMBL" id="JACKXE010000001">
    <property type="protein sequence ID" value="MBB6628247.1"/>
    <property type="molecule type" value="Genomic_DNA"/>
</dbReference>
<keyword evidence="3" id="KW-1185">Reference proteome</keyword>
<evidence type="ECO:0000313" key="3">
    <source>
        <dbReference type="Proteomes" id="UP000523955"/>
    </source>
</evidence>
<sequence>MLGGMYPRALATTALSYVVLHHLGLLPGGLGDGPRGTRWADWLDLLVPWLVLAPAAWTLAVARVGPRTWALFGVGVVAYASGHGIHLAANSVGNAAPGPTAHLWDEVVGHYVWFAGVALVAAALATTMTVRPRPHPVGYALALGVGLTWASNAVGGGTVAFSLLLAVVAAVVGWRRRGSLGEVLLVAGSSAVVVLVVGLLV</sequence>
<feature type="transmembrane region" description="Helical" evidence="1">
    <location>
        <begin position="42"/>
        <end position="62"/>
    </location>
</feature>
<proteinExistence type="predicted"/>
<dbReference type="RefSeq" id="WP_185253327.1">
    <property type="nucleotide sequence ID" value="NZ_JACKXE010000001.1"/>
</dbReference>
<name>A0A7X0RHF6_9ACTN</name>
<keyword evidence="1" id="KW-0812">Transmembrane</keyword>
<evidence type="ECO:0000313" key="2">
    <source>
        <dbReference type="EMBL" id="MBB6628247.1"/>
    </source>
</evidence>
<protein>
    <submittedName>
        <fullName evidence="2">Uncharacterized protein</fullName>
    </submittedName>
</protein>
<organism evidence="2 3">
    <name type="scientific">Nocardioides luti</name>
    <dbReference type="NCBI Taxonomy" id="2761101"/>
    <lineage>
        <taxon>Bacteria</taxon>
        <taxon>Bacillati</taxon>
        <taxon>Actinomycetota</taxon>
        <taxon>Actinomycetes</taxon>
        <taxon>Propionibacteriales</taxon>
        <taxon>Nocardioidaceae</taxon>
        <taxon>Nocardioides</taxon>
    </lineage>
</organism>
<evidence type="ECO:0000256" key="1">
    <source>
        <dbReference type="SAM" id="Phobius"/>
    </source>
</evidence>
<gene>
    <name evidence="2" type="ORF">H5V45_13040</name>
</gene>
<keyword evidence="1" id="KW-1133">Transmembrane helix</keyword>
<comment type="caution">
    <text evidence="2">The sequence shown here is derived from an EMBL/GenBank/DDBJ whole genome shotgun (WGS) entry which is preliminary data.</text>
</comment>
<feature type="transmembrane region" description="Helical" evidence="1">
    <location>
        <begin position="69"/>
        <end position="88"/>
    </location>
</feature>
<dbReference type="AlphaFoldDB" id="A0A7X0RHF6"/>
<feature type="transmembrane region" description="Helical" evidence="1">
    <location>
        <begin position="108"/>
        <end position="126"/>
    </location>
</feature>
<feature type="transmembrane region" description="Helical" evidence="1">
    <location>
        <begin position="183"/>
        <end position="200"/>
    </location>
</feature>
<reference evidence="2 3" key="1">
    <citation type="submission" date="2020-08" db="EMBL/GenBank/DDBJ databases">
        <authorList>
            <person name="Seo M.-J."/>
        </authorList>
    </citation>
    <scope>NUCLEOTIDE SEQUENCE [LARGE SCALE GENOMIC DNA]</scope>
    <source>
        <strain evidence="2 3">KIGAM211</strain>
    </source>
</reference>